<dbReference type="AlphaFoldDB" id="V4CDS3"/>
<keyword evidence="2" id="KW-1185">Reference proteome</keyword>
<reference evidence="1 2" key="1">
    <citation type="journal article" date="2013" name="Nature">
        <title>Insights into bilaterian evolution from three spiralian genomes.</title>
        <authorList>
            <person name="Simakov O."/>
            <person name="Marletaz F."/>
            <person name="Cho S.J."/>
            <person name="Edsinger-Gonzales E."/>
            <person name="Havlak P."/>
            <person name="Hellsten U."/>
            <person name="Kuo D.H."/>
            <person name="Larsson T."/>
            <person name="Lv J."/>
            <person name="Arendt D."/>
            <person name="Savage R."/>
            <person name="Osoegawa K."/>
            <person name="de Jong P."/>
            <person name="Grimwood J."/>
            <person name="Chapman J.A."/>
            <person name="Shapiro H."/>
            <person name="Aerts A."/>
            <person name="Otillar R.P."/>
            <person name="Terry A.Y."/>
            <person name="Boore J.L."/>
            <person name="Grigoriev I.V."/>
            <person name="Lindberg D.R."/>
            <person name="Seaver E.C."/>
            <person name="Weisblat D.A."/>
            <person name="Putnam N.H."/>
            <person name="Rokhsar D.S."/>
        </authorList>
    </citation>
    <scope>NUCLEOTIDE SEQUENCE [LARGE SCALE GENOMIC DNA]</scope>
</reference>
<organism evidence="1 2">
    <name type="scientific">Lottia gigantea</name>
    <name type="common">Giant owl limpet</name>
    <dbReference type="NCBI Taxonomy" id="225164"/>
    <lineage>
        <taxon>Eukaryota</taxon>
        <taxon>Metazoa</taxon>
        <taxon>Spiralia</taxon>
        <taxon>Lophotrochozoa</taxon>
        <taxon>Mollusca</taxon>
        <taxon>Gastropoda</taxon>
        <taxon>Patellogastropoda</taxon>
        <taxon>Lottioidea</taxon>
        <taxon>Lottiidae</taxon>
        <taxon>Lottia</taxon>
    </lineage>
</organism>
<dbReference type="Proteomes" id="UP000030746">
    <property type="component" value="Unassembled WGS sequence"/>
</dbReference>
<dbReference type="SUPFAM" id="SSF63825">
    <property type="entry name" value="YWTD domain"/>
    <property type="match status" value="1"/>
</dbReference>
<name>V4CDS3_LOTGI</name>
<dbReference type="InterPro" id="IPR011042">
    <property type="entry name" value="6-blade_b-propeller_TolB-like"/>
</dbReference>
<dbReference type="EMBL" id="KB200869">
    <property type="protein sequence ID" value="ESP00095.1"/>
    <property type="molecule type" value="Genomic_DNA"/>
</dbReference>
<gene>
    <name evidence="1" type="ORF">LOTGIDRAFT_158325</name>
</gene>
<dbReference type="Gene3D" id="2.120.10.30">
    <property type="entry name" value="TolB, C-terminal domain"/>
    <property type="match status" value="1"/>
</dbReference>
<protein>
    <recommendedName>
        <fullName evidence="3">Sema domain-containing protein</fullName>
    </recommendedName>
</protein>
<sequence>MCGAQSNPKSKSLQSRLYWISNHSYGCTIESSDLNGRERQILTVVRDSQIFDLDILHNIILMSDVRNNRLYLYNVLEGRNGKTVSKDWGGKPLGLKVFSRERQYYIGENLLTFTVAILN</sequence>
<evidence type="ECO:0000313" key="2">
    <source>
        <dbReference type="Proteomes" id="UP000030746"/>
    </source>
</evidence>
<dbReference type="CTD" id="20237678"/>
<evidence type="ECO:0008006" key="3">
    <source>
        <dbReference type="Google" id="ProtNLM"/>
    </source>
</evidence>
<dbReference type="RefSeq" id="XP_009049286.1">
    <property type="nucleotide sequence ID" value="XM_009051038.1"/>
</dbReference>
<dbReference type="OrthoDB" id="9990982at2759"/>
<dbReference type="HOGENOM" id="CLU_2064098_0_0_1"/>
<evidence type="ECO:0000313" key="1">
    <source>
        <dbReference type="EMBL" id="ESP00095.1"/>
    </source>
</evidence>
<dbReference type="KEGG" id="lgi:LOTGIDRAFT_158325"/>
<proteinExistence type="predicted"/>
<dbReference type="GeneID" id="20237678"/>
<accession>V4CDS3</accession>